<name>A0A6B0QY05_9CETA</name>
<comment type="caution">
    <text evidence="16">The sequence shown here is derived from an EMBL/GenBank/DDBJ whole genome shotgun (WGS) entry which is preliminary data.</text>
</comment>
<keyword evidence="5 13" id="KW-0067">ATP-binding</keyword>
<accession>A0A6B0QY05</accession>
<dbReference type="Pfam" id="PF12423">
    <property type="entry name" value="KIF1B"/>
    <property type="match status" value="1"/>
</dbReference>
<feature type="compositionally biased region" description="Polar residues" evidence="14">
    <location>
        <begin position="1828"/>
        <end position="1842"/>
    </location>
</feature>
<dbReference type="InterPro" id="IPR036961">
    <property type="entry name" value="Kinesin_motor_dom_sf"/>
</dbReference>
<feature type="compositionally biased region" description="Basic and acidic residues" evidence="14">
    <location>
        <begin position="1994"/>
        <end position="2010"/>
    </location>
</feature>
<dbReference type="InterPro" id="IPR032040">
    <property type="entry name" value="ELYS-bb"/>
</dbReference>
<feature type="compositionally biased region" description="Polar residues" evidence="14">
    <location>
        <begin position="1315"/>
        <end position="1327"/>
    </location>
</feature>
<dbReference type="PANTHER" id="PTHR21583:SF8">
    <property type="entry name" value="PROTEIN ELYS"/>
    <property type="match status" value="1"/>
</dbReference>
<keyword evidence="4 13" id="KW-0547">Nucleotide-binding</keyword>
<evidence type="ECO:0000256" key="14">
    <source>
        <dbReference type="SAM" id="MobiDB-lite"/>
    </source>
</evidence>
<feature type="region of interest" description="Disordered" evidence="14">
    <location>
        <begin position="1859"/>
        <end position="1889"/>
    </location>
</feature>
<dbReference type="SUPFAM" id="SSF49879">
    <property type="entry name" value="SMAD/FHA domain"/>
    <property type="match status" value="1"/>
</dbReference>
<evidence type="ECO:0000256" key="5">
    <source>
        <dbReference type="ARBA" id="ARBA00022840"/>
    </source>
</evidence>
<feature type="compositionally biased region" description="Polar residues" evidence="14">
    <location>
        <begin position="1755"/>
        <end position="1764"/>
    </location>
</feature>
<evidence type="ECO:0000259" key="15">
    <source>
        <dbReference type="PROSITE" id="PS50067"/>
    </source>
</evidence>
<dbReference type="InterPro" id="IPR000253">
    <property type="entry name" value="FHA_dom"/>
</dbReference>
<feature type="compositionally biased region" description="Polar residues" evidence="14">
    <location>
        <begin position="1805"/>
        <end position="1815"/>
    </location>
</feature>
<dbReference type="Gene3D" id="3.40.850.10">
    <property type="entry name" value="Kinesin motor domain"/>
    <property type="match status" value="1"/>
</dbReference>
<dbReference type="InterPro" id="IPR022140">
    <property type="entry name" value="Kinesin-like_KIF1-typ"/>
</dbReference>
<feature type="region of interest" description="Disordered" evidence="14">
    <location>
        <begin position="1746"/>
        <end position="1770"/>
    </location>
</feature>
<evidence type="ECO:0000256" key="10">
    <source>
        <dbReference type="ARBA" id="ARBA00023242"/>
    </source>
</evidence>
<evidence type="ECO:0000256" key="13">
    <source>
        <dbReference type="PROSITE-ProRule" id="PRU00283"/>
    </source>
</evidence>
<feature type="region of interest" description="Disordered" evidence="14">
    <location>
        <begin position="1274"/>
        <end position="1327"/>
    </location>
</feature>
<evidence type="ECO:0000256" key="2">
    <source>
        <dbReference type="ARBA" id="ARBA00004318"/>
    </source>
</evidence>
<feature type="domain" description="Kinesin motor" evidence="15">
    <location>
        <begin position="2252"/>
        <end position="2596"/>
    </location>
</feature>
<dbReference type="SMART" id="SM00129">
    <property type="entry name" value="KISc"/>
    <property type="match status" value="1"/>
</dbReference>
<dbReference type="GO" id="GO:0003777">
    <property type="term" value="F:microtubule motor activity"/>
    <property type="evidence" value="ECO:0007669"/>
    <property type="project" value="InterPro"/>
</dbReference>
<comment type="function">
    <text evidence="11">Microtubule-dependent motor protein required for mitochondrion morphology and transport of mitochondria in neuronal cells.</text>
</comment>
<feature type="compositionally biased region" description="Basic and acidic residues" evidence="14">
    <location>
        <begin position="1363"/>
        <end position="1373"/>
    </location>
</feature>
<dbReference type="FunFam" id="2.60.200.20:FF:000034">
    <property type="entry name" value="kinesin-like protein KIF28P"/>
    <property type="match status" value="1"/>
</dbReference>
<dbReference type="PROSITE" id="PS00411">
    <property type="entry name" value="KINESIN_MOTOR_1"/>
    <property type="match status" value="1"/>
</dbReference>
<dbReference type="InterPro" id="IPR019821">
    <property type="entry name" value="Kinesin_motor_CS"/>
</dbReference>
<dbReference type="PANTHER" id="PTHR21583">
    <property type="entry name" value="ELYS PROTEIN"/>
    <property type="match status" value="1"/>
</dbReference>
<evidence type="ECO:0000256" key="4">
    <source>
        <dbReference type="ARBA" id="ARBA00022741"/>
    </source>
</evidence>
<gene>
    <name evidence="16" type="ORF">E5288_WYG004985</name>
</gene>
<comment type="subcellular location">
    <subcellularLocation>
        <location evidence="2">Mitochondrion membrane</location>
        <topology evidence="2">Peripheral membrane protein</topology>
    </subcellularLocation>
    <subcellularLocation>
        <location evidence="1">Nucleus</location>
    </subcellularLocation>
</comment>
<feature type="region of interest" description="Disordered" evidence="14">
    <location>
        <begin position="1457"/>
        <end position="1485"/>
    </location>
</feature>
<keyword evidence="3" id="KW-0813">Transport</keyword>
<keyword evidence="10" id="KW-0539">Nucleus</keyword>
<sequence>MRDLTAQVTSGLLQFPEVTIQALGEDEITLESVLRGKFAAGKNGLACLACGPQLEVVNSLTGERLSAYRFSGVNEQPPIVLTVKEFSWQKRTGLLIGLEEVEGSVLCLYDLGLSRVVKAVVLPGRVTAIEPIINHGGASASTQHLHPSLRWLFGVAAVVTDVGQILLIDLCLDDLSCSQNEVEASDLEVITGIPAEVPRIRENVMREGRHLCFQLVSPSGTAVSTLSYINRTNQLAVGFSDGYLALWNMKSMKKEYYTQLEGGRVPVYAVTFQEPENDPRNCCYLWAVQSTQDSEGDVLSLHLLQLAFGDRKCLASGQILYEGLEYCEERYTLDLTGGMFPLRGQTGNTKLLGCQSIEKFRSHGDREESMNEALSPDTSVSVFTWQVNIYGQGKPSIYLGLFDINRWYHAQMPDSLRSGEYLHNCSYFALWSLDAVVSRTSPHYILDILVHERSLSRGVPPSYPPPEQFFNPSTYNFDATCLLNSGVVHITCTGFQKETLTFLKKSGPSLNEVIPDGYNRCLVAGLLSPRLIDIQPSSLSQEEQLEAILSAAIQTSSLGLLTGCIKRWITEEQPNSAANLRFVLEWSWNKVVFTKEEFDRLCTPLFDGSCRFIDPQTIQSLQQCHLLLSNLSTVLSCFAAEAHDITERGLTDLSNKYMVTQLICQYAQVVLWFSHSGLLPEGLDDAVQLSRLCYNYPVIQNYYTSRRQKCERSSRGKWNPDCLMIDGMVSQLGDRVEKLWKRDEGGTGKYPPTSLHALLDIYLLDNITEASKHSVTIYLLLDIMYSFPNKTDTSIESFPTAFAISWGQVKLIQGFWLIDHNDYESGLDLLFHPATAKPVSWQHSKIIEAFMSQGEHRQALRYIQTMKPTVSSGRDVILHLTVLLFNRCMVEAWTLLRQHSNRLNIEELLKHTYEVCQEMGLMEDLLKLPFTDTEQECLVRFLQSSASVQNHEFLLVHHLQRANYIPALKLNQTLKINLMNDRDPRLRERSVTRNSIIDQYGKILPRVQRKLAIERAKPYHLSASSVFREVSRPKPLSAVPKQAVTGTVLTRSTFINNVLSKIGEVWASNEPENSISVYNSPKVEEPSPVAYSLPDPELPEAFVGTPITKASQRISRLLDLVVHPVPQPSQCLELIQQSPTRSPWSLASSSLPVSSQLKGSRQNASRASELHLLETPLVVKKAKTLAMSVTSSGFAEFTPQSILRSGLRTTPLASPSLSPGRSLSPPLRLKETRISFMEEGVTTKWTAATVDDSKAKTFITASLHKCGAPAETEWLKNKDKTTSFPLDSPEEEHQEMDVRSQDTTSQSLEKLDVSVENSNTSTRSDQTTLEYQDAPLPEDFEDILIASKSVSSSTELVANLTEQTEKNSDKDTFEPGVTPPEPEKQMGTLEDAEAKDGLVVEGVLSELNHLSPIQGVEASLCVPSVREEELLSLKSTVPVLDEGLVSVEAYTSAVTAGNNKSMPEVPGDSGRSGPVTSESPVVSEHRLDQEVELNLKEDHEIEVDVLKASVDLPEEKTPISDDPPDTQEIHVIEHEKLEGQDSGQEARNLSFNELYPSGTLKLQYNFDTIEQQFCDLPDNKDSAECDIAEVDGEHFVAQSNFTLILEGEEGEVETDDSAASDVLAKAANAATEEKHVCSEESENHRHVADLPSVIMSDQKSQRVETLPYVPEPIKVAIAENLLDVIKDTRSKEITSDTMEQSIQENIPLISQKVKCSTKLANFTTKTVQETSTETINVGEVNDMISSRTRKRGRVQNLNVKSAQQEEPAAVATPEMLGLSVTKKTRKTKEIAGALESASSDDKGVSHNQQIPQNAVTPRRGRRKKDVNQDTLENANSVEQELQVTPGRELRRLKSSQLLEAATEESSFRKEVKLSSATKRTPRRTKSVENRESVEVINDLKVSKVAGPSRSTRKLRSTHLEASESVGYKQEGESAEQQLPIQRGKRVKKKEVSALDVTEDSKLDSSQLTIQADFGTPATPRKRGRPRKINPSEDVESKAVTEAGSLKKREGLSIQRRSTRNTPAKSENTDVGKPTLEESVFMPNEEVAAVMSSKKKLTKRTENQSQKRSLRSIPEKCIDEETAHTEPDAQEERLLATVALTKSSRSTRTRSTKAILLPDLSEPKNESLLFSPPVSKIPRKEKAKKIEAPAQLQELVSDLPSQFVSSPPALRTRRKNPLNTSKHTDGLEDDGQTTETVGKQQVKRIRTAKTKQASKNTEKESWSPPPVEIKLISPLASPVDGVKSKPRKTAEVTGKTVGRSRKKLSSFPKQVLRRKMLTTTIIQDPKNPGHTKTFTFDLAYWSHSGFQKDKDGVFISADPGSKFAGQKEVFHDLGRGILDSAWQGYNTTLLAYGQTGSGKSYSMIGFGANKGIIPNVCEELFQAIENRDKNQEYQVTFSMLEIYNEQVRDLLSRIKKPGGLKVREDQQLGFYVDGLQSVPCENYAQIERLMEQGAKIRTTASTNMNASSSRSHMVITIQFKQVFPDRGLTKQSSINLVDLAGSERQKSSGSEGDRLREGSRVNLSLTNLGNVISALADAAMGKKVLHVPYRDSVLTKLLQSALGGNSRTTLIAAISPADICYEETLSTLRYAERAKKIRNKAVVNTSTLMRESRAENDRLLLGCGNCRMAELPACLLGPPSDQMSWANQLEKARWEWQQQYVAIAKEQQMIKTFPHLLNVSEDPQLTGVLKHFIQAGSCDAGKAASNAITLQGLGISEKHASFTNSGGKVTVTPYGKCKVIVNGVPITTKTKLQHLDRIILGSNSAYLYIGFPSERGSEDLSRFDYDFFQLERAAAEGVSADKLGAVNSGDGKADPSVLAVFQDYVKLMPLVAEANQMSEELKKGLNMELKVKNLASSDSRGCDLQKEVTVKVTHQRTHQVWIWSKAKFINRKFLMEELYQRFLDGEDSQVAQEDDPFWDPVEVVHLGSAHIWLQSLAYCMKFEEQVEFLNCDGLEEAVLHIHIKPCSPTGQARGEEDVVTDPVDLLGKRMDFQIRLVQCLGTKWLKEDAERGVQMGYRIYDLPNTLYTKPVWKIVNPQIDETVQFTTLNASQEFLNYLQTNALIVDLWGLQEGCAELSCSRLDLMVTGEGHILVDTKKISTAMDTEYVKPDTRALSEATQVRTGDGTAQKHKQSPQRGKCAS</sequence>
<feature type="binding site" evidence="13">
    <location>
        <begin position="2352"/>
        <end position="2359"/>
    </location>
    <ligand>
        <name>ATP</name>
        <dbReference type="ChEBI" id="CHEBI:30616"/>
    </ligand>
</feature>
<dbReference type="InterPro" id="IPR027417">
    <property type="entry name" value="P-loop_NTPase"/>
</dbReference>
<dbReference type="InterPro" id="IPR008984">
    <property type="entry name" value="SMAD_FHA_dom_sf"/>
</dbReference>
<dbReference type="Pfam" id="PF13934">
    <property type="entry name" value="ELYS"/>
    <property type="match status" value="1"/>
</dbReference>
<dbReference type="FunFam" id="3.40.850.10:FF:000063">
    <property type="entry name" value="Kinesin-like protein"/>
    <property type="match status" value="1"/>
</dbReference>
<evidence type="ECO:0000256" key="8">
    <source>
        <dbReference type="ARBA" id="ARBA00023136"/>
    </source>
</evidence>
<dbReference type="PRINTS" id="PR00380">
    <property type="entry name" value="KINESINHEAVY"/>
</dbReference>
<dbReference type="GO" id="GO:0008017">
    <property type="term" value="F:microtubule binding"/>
    <property type="evidence" value="ECO:0007669"/>
    <property type="project" value="InterPro"/>
</dbReference>
<keyword evidence="6" id="KW-0175">Coiled coil</keyword>
<dbReference type="GO" id="GO:0031966">
    <property type="term" value="C:mitochondrial membrane"/>
    <property type="evidence" value="ECO:0007669"/>
    <property type="project" value="UniProtKB-SubCell"/>
</dbReference>
<feature type="region of interest" description="Disordered" evidence="14">
    <location>
        <begin position="1795"/>
        <end position="1842"/>
    </location>
</feature>
<dbReference type="InterPro" id="IPR052620">
    <property type="entry name" value="ELYS/MEL-28_NucAsmblyFactor"/>
</dbReference>
<keyword evidence="7" id="KW-0496">Mitochondrion</keyword>
<reference evidence="16" key="1">
    <citation type="submission" date="2019-10" db="EMBL/GenBank/DDBJ databases">
        <title>The sequence and de novo assembly of the wild yak genome.</title>
        <authorList>
            <person name="Liu Y."/>
        </authorList>
    </citation>
    <scope>NUCLEOTIDE SEQUENCE [LARGE SCALE GENOMIC DNA]</scope>
    <source>
        <strain evidence="16">WY2019</strain>
    </source>
</reference>
<evidence type="ECO:0000256" key="11">
    <source>
        <dbReference type="ARBA" id="ARBA00054688"/>
    </source>
</evidence>
<dbReference type="GO" id="GO:0007018">
    <property type="term" value="P:microtubule-based movement"/>
    <property type="evidence" value="ECO:0007669"/>
    <property type="project" value="InterPro"/>
</dbReference>
<organism evidence="16 17">
    <name type="scientific">Bos mutus</name>
    <name type="common">wild yak</name>
    <dbReference type="NCBI Taxonomy" id="72004"/>
    <lineage>
        <taxon>Eukaryota</taxon>
        <taxon>Metazoa</taxon>
        <taxon>Chordata</taxon>
        <taxon>Craniata</taxon>
        <taxon>Vertebrata</taxon>
        <taxon>Euteleostomi</taxon>
        <taxon>Mammalia</taxon>
        <taxon>Eutheria</taxon>
        <taxon>Laurasiatheria</taxon>
        <taxon>Artiodactyla</taxon>
        <taxon>Ruminantia</taxon>
        <taxon>Pecora</taxon>
        <taxon>Bovidae</taxon>
        <taxon>Bovinae</taxon>
        <taxon>Bos</taxon>
    </lineage>
</organism>
<keyword evidence="17" id="KW-1185">Reference proteome</keyword>
<dbReference type="SUPFAM" id="SSF52540">
    <property type="entry name" value="P-loop containing nucleoside triphosphate hydrolases"/>
    <property type="match status" value="1"/>
</dbReference>
<dbReference type="GO" id="GO:0005634">
    <property type="term" value="C:nucleus"/>
    <property type="evidence" value="ECO:0007669"/>
    <property type="project" value="UniProtKB-SubCell"/>
</dbReference>
<dbReference type="EMBL" id="VBQZ03000009">
    <property type="protein sequence ID" value="MXQ81952.1"/>
    <property type="molecule type" value="Genomic_DNA"/>
</dbReference>
<feature type="compositionally biased region" description="Basic and acidic residues" evidence="14">
    <location>
        <begin position="2072"/>
        <end position="2091"/>
    </location>
</feature>
<dbReference type="GO" id="GO:0005524">
    <property type="term" value="F:ATP binding"/>
    <property type="evidence" value="ECO:0007669"/>
    <property type="project" value="UniProtKB-UniRule"/>
</dbReference>
<dbReference type="Pfam" id="PF16687">
    <property type="entry name" value="ELYS-bb"/>
    <property type="match status" value="1"/>
</dbReference>
<dbReference type="Gene3D" id="2.60.200.20">
    <property type="match status" value="1"/>
</dbReference>
<evidence type="ECO:0000313" key="17">
    <source>
        <dbReference type="Proteomes" id="UP000322234"/>
    </source>
</evidence>
<evidence type="ECO:0000256" key="9">
    <source>
        <dbReference type="ARBA" id="ARBA00023175"/>
    </source>
</evidence>
<comment type="similarity">
    <text evidence="13">Belongs to the TRAFAC class myosin-kinesin ATPase superfamily. Kinesin family.</text>
</comment>
<dbReference type="Pfam" id="PF00225">
    <property type="entry name" value="Kinesin"/>
    <property type="match status" value="1"/>
</dbReference>
<evidence type="ECO:0000256" key="7">
    <source>
        <dbReference type="ARBA" id="ARBA00023128"/>
    </source>
</evidence>
<dbReference type="InterPro" id="IPR001752">
    <property type="entry name" value="Kinesin_motor_dom"/>
</dbReference>
<keyword evidence="9 13" id="KW-0505">Motor protein</keyword>
<proteinExistence type="inferred from homology"/>
<evidence type="ECO:0000256" key="3">
    <source>
        <dbReference type="ARBA" id="ARBA00022448"/>
    </source>
</evidence>
<feature type="region of interest" description="Disordered" evidence="14">
    <location>
        <begin position="2160"/>
        <end position="2263"/>
    </location>
</feature>
<feature type="region of interest" description="Disordered" evidence="14">
    <location>
        <begin position="3114"/>
        <end position="3141"/>
    </location>
</feature>
<evidence type="ECO:0000256" key="12">
    <source>
        <dbReference type="ARBA" id="ARBA00079247"/>
    </source>
</evidence>
<evidence type="ECO:0000313" key="16">
    <source>
        <dbReference type="EMBL" id="MXQ81952.1"/>
    </source>
</evidence>
<dbReference type="PROSITE" id="PS50067">
    <property type="entry name" value="KINESIN_MOTOR_2"/>
    <property type="match status" value="1"/>
</dbReference>
<protein>
    <recommendedName>
        <fullName evidence="12">Kinesin-like protein 6</fullName>
    </recommendedName>
</protein>
<dbReference type="Proteomes" id="UP000322234">
    <property type="component" value="Unassembled WGS sequence"/>
</dbReference>
<evidence type="ECO:0000256" key="6">
    <source>
        <dbReference type="ARBA" id="ARBA00023054"/>
    </source>
</evidence>
<feature type="region of interest" description="Disordered" evidence="14">
    <location>
        <begin position="1361"/>
        <end position="1388"/>
    </location>
</feature>
<dbReference type="CDD" id="cd22709">
    <property type="entry name" value="FHA_KIF28P"/>
    <property type="match status" value="1"/>
</dbReference>
<feature type="region of interest" description="Disordered" evidence="14">
    <location>
        <begin position="1907"/>
        <end position="2091"/>
    </location>
</feature>
<keyword evidence="8" id="KW-0472">Membrane</keyword>
<evidence type="ECO:0000256" key="1">
    <source>
        <dbReference type="ARBA" id="ARBA00004123"/>
    </source>
</evidence>
<dbReference type="Pfam" id="PF00498">
    <property type="entry name" value="FHA"/>
    <property type="match status" value="1"/>
</dbReference>
<dbReference type="InterPro" id="IPR025151">
    <property type="entry name" value="ELYS_dom"/>
</dbReference>